<proteinExistence type="predicted"/>
<dbReference type="InParanoid" id="S7W6Y1"/>
<dbReference type="FunCoup" id="S7W6Y1">
    <property type="interactions" value="120"/>
</dbReference>
<gene>
    <name evidence="1" type="ORF">SLOPH_1532</name>
</gene>
<accession>S7W6Y1</accession>
<dbReference type="SFLD" id="SFLDS00003">
    <property type="entry name" value="Haloacid_Dehalogenase"/>
    <property type="match status" value="1"/>
</dbReference>
<dbReference type="HOGENOM" id="CLU_059493_1_1_1"/>
<protein>
    <submittedName>
        <fullName evidence="1">Pyrimidine 5'-nucleotidase</fullName>
    </submittedName>
</protein>
<dbReference type="GO" id="GO:0009166">
    <property type="term" value="P:nucleotide catabolic process"/>
    <property type="evidence" value="ECO:0007669"/>
    <property type="project" value="TreeGrafter"/>
</dbReference>
<dbReference type="PANTHER" id="PTHR47438">
    <property type="entry name" value="PHOSPHATE METABOLISM PROTEIN 8-RELATED"/>
    <property type="match status" value="1"/>
</dbReference>
<dbReference type="NCBIfam" id="TIGR01509">
    <property type="entry name" value="HAD-SF-IA-v3"/>
    <property type="match status" value="1"/>
</dbReference>
<dbReference type="VEuPathDB" id="MicrosporidiaDB:SLOPH_1532"/>
<dbReference type="SUPFAM" id="SSF56784">
    <property type="entry name" value="HAD-like"/>
    <property type="match status" value="1"/>
</dbReference>
<dbReference type="InterPro" id="IPR006439">
    <property type="entry name" value="HAD-SF_hydro_IA"/>
</dbReference>
<dbReference type="PANTHER" id="PTHR47438:SF1">
    <property type="entry name" value="PHOSPHATE METABOLISM PROTEIN 8-RELATED"/>
    <property type="match status" value="1"/>
</dbReference>
<dbReference type="InterPro" id="IPR052791">
    <property type="entry name" value="SSM1_domain"/>
</dbReference>
<dbReference type="EMBL" id="ATCN01000695">
    <property type="protein sequence ID" value="EPR78580.1"/>
    <property type="molecule type" value="Genomic_DNA"/>
</dbReference>
<dbReference type="InterPro" id="IPR036412">
    <property type="entry name" value="HAD-like_sf"/>
</dbReference>
<dbReference type="GO" id="GO:0006206">
    <property type="term" value="P:pyrimidine nucleobase metabolic process"/>
    <property type="evidence" value="ECO:0007669"/>
    <property type="project" value="TreeGrafter"/>
</dbReference>
<dbReference type="STRING" id="1358809.S7W6Y1"/>
<dbReference type="Gene3D" id="1.10.150.450">
    <property type="match status" value="1"/>
</dbReference>
<reference evidence="2" key="1">
    <citation type="journal article" date="2013" name="PLoS Genet.">
        <title>The genome of Spraguea lophii and the basis of host-microsporidian interactions.</title>
        <authorList>
            <person name="Campbell S.E."/>
            <person name="Williams T.A."/>
            <person name="Yousuf A."/>
            <person name="Soanes D.M."/>
            <person name="Paszkiewicz K.H."/>
            <person name="Williams B.A.P."/>
        </authorList>
    </citation>
    <scope>NUCLEOTIDE SEQUENCE [LARGE SCALE GENOMIC DNA]</scope>
    <source>
        <strain evidence="2">42_110</strain>
    </source>
</reference>
<dbReference type="Proteomes" id="UP000014978">
    <property type="component" value="Unassembled WGS sequence"/>
</dbReference>
<evidence type="ECO:0000313" key="1">
    <source>
        <dbReference type="EMBL" id="EPR78580.1"/>
    </source>
</evidence>
<keyword evidence="2" id="KW-1185">Reference proteome</keyword>
<dbReference type="Gene3D" id="3.40.50.1000">
    <property type="entry name" value="HAD superfamily/HAD-like"/>
    <property type="match status" value="1"/>
</dbReference>
<dbReference type="Pfam" id="PF00702">
    <property type="entry name" value="Hydrolase"/>
    <property type="match status" value="1"/>
</dbReference>
<evidence type="ECO:0000313" key="2">
    <source>
        <dbReference type="Proteomes" id="UP000014978"/>
    </source>
</evidence>
<comment type="caution">
    <text evidence="1">The sequence shown here is derived from an EMBL/GenBank/DDBJ whole genome shotgun (WGS) entry which is preliminary data.</text>
</comment>
<organism evidence="1 2">
    <name type="scientific">Spraguea lophii (strain 42_110)</name>
    <name type="common">Microsporidian parasite</name>
    <dbReference type="NCBI Taxonomy" id="1358809"/>
    <lineage>
        <taxon>Eukaryota</taxon>
        <taxon>Fungi</taxon>
        <taxon>Fungi incertae sedis</taxon>
        <taxon>Microsporidia</taxon>
        <taxon>Spragueidae</taxon>
        <taxon>Spraguea</taxon>
    </lineage>
</organism>
<sequence>MTKDTIYIGIDEIKTKSPVFNTEKVFVFDVDETLYSFDCKMQDLLAILPVECIRNKKILQNTDDIYTEYSKKYGIALRGYIADKLITPDEYIDAIAKIDYKKELQGEISLRDHLDKIPYNKICFSNSVDTHVKSTLKFLNLDGCFDYVVCANIYSDEIICKPMEESYTQVEKLIGIENRKNIIFFDDMLKNIEQARKRGWTTYHVQKENILKDILSEIIQEKENEERYLIGE</sequence>
<dbReference type="SFLD" id="SFLDG01129">
    <property type="entry name" value="C1.5:_HAD__Beta-PGM__Phosphata"/>
    <property type="match status" value="1"/>
</dbReference>
<dbReference type="OrthoDB" id="2195201at2759"/>
<dbReference type="InterPro" id="IPR023214">
    <property type="entry name" value="HAD_sf"/>
</dbReference>
<dbReference type="AlphaFoldDB" id="S7W6Y1"/>
<dbReference type="GO" id="GO:0008252">
    <property type="term" value="F:nucleotidase activity"/>
    <property type="evidence" value="ECO:0007669"/>
    <property type="project" value="TreeGrafter"/>
</dbReference>
<dbReference type="OMA" id="FQQMFEP"/>
<name>S7W6Y1_SPRLO</name>